<organism evidence="10 11">
    <name type="scientific">Velocimicrobium porci</name>
    <dbReference type="NCBI Taxonomy" id="2606634"/>
    <lineage>
        <taxon>Bacteria</taxon>
        <taxon>Bacillati</taxon>
        <taxon>Bacillota</taxon>
        <taxon>Clostridia</taxon>
        <taxon>Lachnospirales</taxon>
        <taxon>Lachnospiraceae</taxon>
        <taxon>Velocimicrobium</taxon>
    </lineage>
</organism>
<dbReference type="CDD" id="cd03228">
    <property type="entry name" value="ABCC_MRP_Like"/>
    <property type="match status" value="1"/>
</dbReference>
<dbReference type="PANTHER" id="PTHR24221:SF646">
    <property type="entry name" value="HAEMOLYSIN SECRETION ATP-BINDING PROTEIN"/>
    <property type="match status" value="1"/>
</dbReference>
<dbReference type="AlphaFoldDB" id="A0A6L5XV75"/>
<dbReference type="EMBL" id="VUMT01000002">
    <property type="protein sequence ID" value="MSS62726.1"/>
    <property type="molecule type" value="Genomic_DNA"/>
</dbReference>
<dbReference type="PANTHER" id="PTHR24221">
    <property type="entry name" value="ATP-BINDING CASSETTE SUB-FAMILY B"/>
    <property type="match status" value="1"/>
</dbReference>
<dbReference type="InterPro" id="IPR003439">
    <property type="entry name" value="ABC_transporter-like_ATP-bd"/>
</dbReference>
<dbReference type="InterPro" id="IPR011527">
    <property type="entry name" value="ABC1_TM_dom"/>
</dbReference>
<evidence type="ECO:0000256" key="3">
    <source>
        <dbReference type="ARBA" id="ARBA00022741"/>
    </source>
</evidence>
<dbReference type="InterPro" id="IPR039421">
    <property type="entry name" value="Type_1_exporter"/>
</dbReference>
<feature type="transmembrane region" description="Helical" evidence="7">
    <location>
        <begin position="33"/>
        <end position="51"/>
    </location>
</feature>
<dbReference type="Pfam" id="PF00005">
    <property type="entry name" value="ABC_tran"/>
    <property type="match status" value="1"/>
</dbReference>
<dbReference type="GO" id="GO:0034040">
    <property type="term" value="F:ATPase-coupled lipid transmembrane transporter activity"/>
    <property type="evidence" value="ECO:0007669"/>
    <property type="project" value="TreeGrafter"/>
</dbReference>
<keyword evidence="6 7" id="KW-0472">Membrane</keyword>
<feature type="domain" description="ABC transporter" evidence="8">
    <location>
        <begin position="354"/>
        <end position="593"/>
    </location>
</feature>
<dbReference type="Gene3D" id="1.20.1560.10">
    <property type="entry name" value="ABC transporter type 1, transmembrane domain"/>
    <property type="match status" value="1"/>
</dbReference>
<feature type="transmembrane region" description="Helical" evidence="7">
    <location>
        <begin position="263"/>
        <end position="286"/>
    </location>
</feature>
<dbReference type="SMART" id="SM00382">
    <property type="entry name" value="AAA"/>
    <property type="match status" value="1"/>
</dbReference>
<keyword evidence="5 7" id="KW-1133">Transmembrane helix</keyword>
<reference evidence="10 11" key="1">
    <citation type="submission" date="2019-08" db="EMBL/GenBank/DDBJ databases">
        <title>In-depth cultivation of the pig gut microbiome towards novel bacterial diversity and tailored functional studies.</title>
        <authorList>
            <person name="Wylensek D."/>
            <person name="Hitch T.C.A."/>
            <person name="Clavel T."/>
        </authorList>
    </citation>
    <scope>NUCLEOTIDE SEQUENCE [LARGE SCALE GENOMIC DNA]</scope>
    <source>
        <strain evidence="10 11">WCA-693-APC-MOT-I</strain>
    </source>
</reference>
<dbReference type="PROSITE" id="PS50893">
    <property type="entry name" value="ABC_TRANSPORTER_2"/>
    <property type="match status" value="1"/>
</dbReference>
<evidence type="ECO:0000256" key="1">
    <source>
        <dbReference type="ARBA" id="ARBA00004651"/>
    </source>
</evidence>
<feature type="transmembrane region" description="Helical" evidence="7">
    <location>
        <begin position="147"/>
        <end position="168"/>
    </location>
</feature>
<keyword evidence="3" id="KW-0547">Nucleotide-binding</keyword>
<dbReference type="SUPFAM" id="SSF90123">
    <property type="entry name" value="ABC transporter transmembrane region"/>
    <property type="match status" value="1"/>
</dbReference>
<dbReference type="PROSITE" id="PS50929">
    <property type="entry name" value="ABC_TM1F"/>
    <property type="match status" value="1"/>
</dbReference>
<proteinExistence type="predicted"/>
<keyword evidence="4 10" id="KW-0067">ATP-binding</keyword>
<dbReference type="InterPro" id="IPR017871">
    <property type="entry name" value="ABC_transporter-like_CS"/>
</dbReference>
<name>A0A6L5XV75_9FIRM</name>
<dbReference type="InterPro" id="IPR027417">
    <property type="entry name" value="P-loop_NTPase"/>
</dbReference>
<dbReference type="InterPro" id="IPR036640">
    <property type="entry name" value="ABC1_TM_sf"/>
</dbReference>
<dbReference type="InterPro" id="IPR003593">
    <property type="entry name" value="AAA+_ATPase"/>
</dbReference>
<evidence type="ECO:0000256" key="2">
    <source>
        <dbReference type="ARBA" id="ARBA00022692"/>
    </source>
</evidence>
<evidence type="ECO:0000259" key="9">
    <source>
        <dbReference type="PROSITE" id="PS50929"/>
    </source>
</evidence>
<evidence type="ECO:0000256" key="7">
    <source>
        <dbReference type="SAM" id="Phobius"/>
    </source>
</evidence>
<keyword evidence="11" id="KW-1185">Reference proteome</keyword>
<evidence type="ECO:0000256" key="5">
    <source>
        <dbReference type="ARBA" id="ARBA00022989"/>
    </source>
</evidence>
<evidence type="ECO:0000313" key="10">
    <source>
        <dbReference type="EMBL" id="MSS62726.1"/>
    </source>
</evidence>
<dbReference type="GO" id="GO:0140359">
    <property type="term" value="F:ABC-type transporter activity"/>
    <property type="evidence" value="ECO:0007669"/>
    <property type="project" value="InterPro"/>
</dbReference>
<dbReference type="PROSITE" id="PS00211">
    <property type="entry name" value="ABC_TRANSPORTER_1"/>
    <property type="match status" value="1"/>
</dbReference>
<sequence>MEKNKKVKIKDIILSLRQIPKTMKLIWKIDKKLITEILILSIITGIFPLLSLLLSQELINSIAGLEKGMRYVIWIFILYMTIGMIGELISQVYEYMEGKFQFILQFRLHYMVMEKCSSLSLKEFETPEVYDKIEKITGEIAYKPYQIFSALLGTVSSVVTMVSSAVFLFVWNPYLSGLLLLVPILSLFYFLKIGQQEFEMMWNRAKEERKTWYLSYLLTHDFSFKEISLFHLKPYLLEKYWKLSKHFIKQNQNILRLKTIFHVIYECVMQAINFVIIGTAIMQAYIGKILVGNVVSYIRSVGLVQSHSQAVMSNIYAIYNSTLYMDMLFQFLEEEEKKKKAVKTKSIPDDITEIEIKNLSFSYSGKENVLKDINLTIKKGEKIALVGPNGSGKSTLLKVLAGLYEISSGNIYLDGVSIKNIDLEEYQGKLSVLFQDFVKYEMTLRENIGFGYLKEIENDSRIKQILEHTKLEFLKQGNDYDLDIQLGNWFENGRQLSQGQWQKIALCRAYFREASVYILDEPNAALDTVAEKEVFEKFFELSNEKIGVFISHRLNAAKMADKIIVLDKGKIVGVGTHQELLKNCPVYEVLYESENYECLRGE</sequence>
<evidence type="ECO:0000313" key="11">
    <source>
        <dbReference type="Proteomes" id="UP000482209"/>
    </source>
</evidence>
<evidence type="ECO:0000256" key="6">
    <source>
        <dbReference type="ARBA" id="ARBA00023136"/>
    </source>
</evidence>
<dbReference type="Proteomes" id="UP000482209">
    <property type="component" value="Unassembled WGS sequence"/>
</dbReference>
<protein>
    <submittedName>
        <fullName evidence="10">ABC transporter ATP-binding protein</fullName>
    </submittedName>
</protein>
<feature type="transmembrane region" description="Helical" evidence="7">
    <location>
        <begin position="174"/>
        <end position="191"/>
    </location>
</feature>
<dbReference type="Gene3D" id="3.40.50.300">
    <property type="entry name" value="P-loop containing nucleotide triphosphate hydrolases"/>
    <property type="match status" value="1"/>
</dbReference>
<dbReference type="GO" id="GO:0005886">
    <property type="term" value="C:plasma membrane"/>
    <property type="evidence" value="ECO:0007669"/>
    <property type="project" value="UniProtKB-SubCell"/>
</dbReference>
<evidence type="ECO:0000259" key="8">
    <source>
        <dbReference type="PROSITE" id="PS50893"/>
    </source>
</evidence>
<dbReference type="SUPFAM" id="SSF52540">
    <property type="entry name" value="P-loop containing nucleoside triphosphate hydrolases"/>
    <property type="match status" value="1"/>
</dbReference>
<comment type="subcellular location">
    <subcellularLocation>
        <location evidence="1">Cell membrane</location>
        <topology evidence="1">Multi-pass membrane protein</topology>
    </subcellularLocation>
</comment>
<keyword evidence="2 7" id="KW-0812">Transmembrane</keyword>
<dbReference type="GO" id="GO:0016887">
    <property type="term" value="F:ATP hydrolysis activity"/>
    <property type="evidence" value="ECO:0007669"/>
    <property type="project" value="InterPro"/>
</dbReference>
<comment type="caution">
    <text evidence="10">The sequence shown here is derived from an EMBL/GenBank/DDBJ whole genome shotgun (WGS) entry which is preliminary data.</text>
</comment>
<feature type="transmembrane region" description="Helical" evidence="7">
    <location>
        <begin position="71"/>
        <end position="89"/>
    </location>
</feature>
<evidence type="ECO:0000256" key="4">
    <source>
        <dbReference type="ARBA" id="ARBA00022840"/>
    </source>
</evidence>
<dbReference type="GO" id="GO:0005524">
    <property type="term" value="F:ATP binding"/>
    <property type="evidence" value="ECO:0007669"/>
    <property type="project" value="UniProtKB-KW"/>
</dbReference>
<feature type="domain" description="ABC transmembrane type-1" evidence="9">
    <location>
        <begin position="37"/>
        <end position="320"/>
    </location>
</feature>
<accession>A0A6L5XV75</accession>
<gene>
    <name evidence="10" type="ORF">FYJ58_02320</name>
</gene>